<evidence type="ECO:0000256" key="6">
    <source>
        <dbReference type="ARBA" id="ARBA00022692"/>
    </source>
</evidence>
<feature type="transmembrane region" description="Helical" evidence="13 14">
    <location>
        <begin position="256"/>
        <end position="276"/>
    </location>
</feature>
<evidence type="ECO:0000256" key="4">
    <source>
        <dbReference type="ARBA" id="ARBA00022679"/>
    </source>
</evidence>
<feature type="transmembrane region" description="Helical" evidence="13 14">
    <location>
        <begin position="551"/>
        <end position="584"/>
    </location>
</feature>
<evidence type="ECO:0000256" key="1">
    <source>
        <dbReference type="ARBA" id="ARBA00004127"/>
    </source>
</evidence>
<sequence>MAVETEEPGGSKLINLKVRGKPVDNNGVSEAKSISTDSAAEVVNDFSKPRKTFGRTPDGTIFVVPQTHDMVSTLLSPTQPKNLSDILILVVLAAHIALLYLLPPSFRTPVMLVSFLFWRTCYNFGIGYFLHHQSNHKWLVYWARKSGIFDASRQPAICKFVKNEIETKIPDEVKSGDYVFEKAPIEYNTWLVFRRVVDLILMCDFVSYVLFAISCAHVPEGEGWLLTSGRWIGGIVLFMFNLWVKLDAHRVVKDYAWYWGDFFFLIDQNLTFDGVFEMAPHPMYSVGYAGYYGISLMAASYTVLFTSLIAHAAQFAFLTVVENPHIDKTYNPPAPRRKSAPPQPIFSPGGKRISSSSSIPVINEDVVAAAKEHKLLGKLDLFHSTHLMTLLLLIYLISMAILTPDTPIIQTLFVFHAILWRLWHTVGIGAILVGQSNNKSWFRHFLKFGETREVAWRQWKGLYHVSLVMCHASFMTAGWKMYHWPVGEEGLVLFRHTVGVMLIVLQLWTATSIYESLGEFGWFYGDFFFELPNPNLTYSGIYRYLNNPERLIGCAGIWGIVLITSSSAIFMLGLLSHVCALLFLQLIERPHMEKLYGNQIRKEAGVVRTIKNAIPPPVANHVKSFQGSVEKVITEATDFVEEFLESARPKFAQGVMGVVKDTRFLFSQYPARLSITLHADDLANYDTKKYSIYILNATQKRNSEESQSLSVSYGEPIRISWTAPANHSRKDWIGLYRITDNRSRLVTKIASMGRWIAICKDEYDISEDAEIGIISSDIKSTGSEDGEEISKGEVEFACDKAFWSNGVYEFRYHHDGKHNVMAISLPFEIVVEKVELEEDEDVACMDTEEMQDKVEKHLLPVVIRCFERNEDLAPANVLEEFGGLGEEKYAKRVVYAVREMFGVDFAPEVVQADGNVRRLAWRICNAKKVLVSQVFFVHK</sequence>
<evidence type="ECO:0000256" key="12">
    <source>
        <dbReference type="ARBA" id="ARBA00023264"/>
    </source>
</evidence>
<keyword evidence="3 13" id="KW-0489">Methyltransferase</keyword>
<dbReference type="Pfam" id="PF04191">
    <property type="entry name" value="PEMT"/>
    <property type="match status" value="2"/>
</dbReference>
<dbReference type="GO" id="GO:0004608">
    <property type="term" value="F:phosphatidylethanolamine N-methyltransferase activity"/>
    <property type="evidence" value="ECO:0007669"/>
    <property type="project" value="UniProtKB-EC"/>
</dbReference>
<protein>
    <recommendedName>
        <fullName evidence="13 14">Phosphatidylethanolamine N-methyltransferase</fullName>
        <shortName evidence="13">PE methyltransferase</shortName>
        <shortName evidence="13 14">PEAMT</shortName>
        <shortName evidence="13">PEMT</shortName>
        <ecNumber evidence="13 14">2.1.1.17</ecNumber>
    </recommendedName>
</protein>
<keyword evidence="9 13" id="KW-0443">Lipid metabolism</keyword>
<keyword evidence="10 13" id="KW-0472">Membrane</keyword>
<dbReference type="PANTHER" id="PTHR32138:SF0">
    <property type="entry name" value="PHOSPHATIDYLETHANOLAMINE N-METHYLTRANSFERASE"/>
    <property type="match status" value="1"/>
</dbReference>
<comment type="subcellular location">
    <subcellularLocation>
        <location evidence="1">Endomembrane system</location>
        <topology evidence="1">Multi-pass membrane protein</topology>
    </subcellularLocation>
    <subcellularLocation>
        <location evidence="13 14">Endoplasmic reticulum membrane</location>
        <topology evidence="13 14">Multi-pass membrane protein</topology>
    </subcellularLocation>
</comment>
<evidence type="ECO:0000256" key="15">
    <source>
        <dbReference type="SAM" id="MobiDB-lite"/>
    </source>
</evidence>
<feature type="transmembrane region" description="Helical" evidence="13 14">
    <location>
        <begin position="225"/>
        <end position="244"/>
    </location>
</feature>
<keyword evidence="11 13" id="KW-0594">Phospholipid biosynthesis</keyword>
<evidence type="ECO:0000256" key="14">
    <source>
        <dbReference type="RuleBase" id="RU361122"/>
    </source>
</evidence>
<dbReference type="InterPro" id="IPR016219">
    <property type="entry name" value="Phosphatid-EA_MeTrfase_fun"/>
</dbReference>
<dbReference type="EC" id="2.1.1.17" evidence="13 14"/>
<feature type="transmembrane region" description="Helical" evidence="13 14">
    <location>
        <begin position="288"/>
        <end position="310"/>
    </location>
</feature>
<keyword evidence="12 13" id="KW-1208">Phospholipid metabolism</keyword>
<keyword evidence="8 13" id="KW-1133">Transmembrane helix</keyword>
<evidence type="ECO:0000256" key="13">
    <source>
        <dbReference type="HAMAP-Rule" id="MF_03217"/>
    </source>
</evidence>
<reference evidence="16 17" key="1">
    <citation type="submission" date="2024-02" db="EMBL/GenBank/DDBJ databases">
        <title>Discinaceae phylogenomics.</title>
        <authorList>
            <person name="Dirks A.C."/>
            <person name="James T.Y."/>
        </authorList>
    </citation>
    <scope>NUCLEOTIDE SEQUENCE [LARGE SCALE GENOMIC DNA]</scope>
    <source>
        <strain evidence="16 17">ACD0624</strain>
    </source>
</reference>
<keyword evidence="17" id="KW-1185">Reference proteome</keyword>
<evidence type="ECO:0000313" key="16">
    <source>
        <dbReference type="EMBL" id="KAL0638591.1"/>
    </source>
</evidence>
<comment type="function">
    <text evidence="13 14">Catalyzes the first step of the methylation pathway of phosphatidylcholine biosynthesis, the SAM-dependent methylation of phosphatidylethanolamine (PE) to phosphatidylmonomethylethanolamine (PMME).</text>
</comment>
<dbReference type="GO" id="GO:0032259">
    <property type="term" value="P:methylation"/>
    <property type="evidence" value="ECO:0007669"/>
    <property type="project" value="UniProtKB-KW"/>
</dbReference>
<dbReference type="EMBL" id="JBBBZM010000020">
    <property type="protein sequence ID" value="KAL0638591.1"/>
    <property type="molecule type" value="Genomic_DNA"/>
</dbReference>
<feature type="transmembrane region" description="Helical" evidence="13 14">
    <location>
        <begin position="199"/>
        <end position="219"/>
    </location>
</feature>
<proteinExistence type="inferred from homology"/>
<dbReference type="PANTHER" id="PTHR32138">
    <property type="entry name" value="PHOSPHATIDYLETHANOLAMINE N-METHYLTRANSFERASE"/>
    <property type="match status" value="1"/>
</dbReference>
<evidence type="ECO:0000256" key="7">
    <source>
        <dbReference type="ARBA" id="ARBA00022824"/>
    </source>
</evidence>
<evidence type="ECO:0000256" key="9">
    <source>
        <dbReference type="ARBA" id="ARBA00023098"/>
    </source>
</evidence>
<accession>A0ABR3GSM2</accession>
<keyword evidence="6 13" id="KW-0812">Transmembrane</keyword>
<dbReference type="InterPro" id="IPR007318">
    <property type="entry name" value="Phopholipid_MeTrfase"/>
</dbReference>
<gene>
    <name evidence="16" type="primary">CHO2</name>
    <name evidence="16" type="ORF">Q9L58_002317</name>
</gene>
<dbReference type="Proteomes" id="UP001447188">
    <property type="component" value="Unassembled WGS sequence"/>
</dbReference>
<comment type="caution">
    <text evidence="13 14">Lacks conserved residue(s) required for the propagation of feature annotation.</text>
</comment>
<keyword evidence="4 13" id="KW-0808">Transferase</keyword>
<dbReference type="PROSITE" id="PS51598">
    <property type="entry name" value="SAM_CHO2"/>
    <property type="match status" value="1"/>
</dbReference>
<keyword evidence="2 13" id="KW-0444">Lipid biosynthesis</keyword>
<keyword evidence="5 13" id="KW-0949">S-adenosyl-L-methionine</keyword>
<comment type="catalytic activity">
    <reaction evidence="13 14">
        <text>a 1,2-diacyl-sn-glycero-3-phosphoethanolamine + S-adenosyl-L-methionine = a 1,2-diacyl-sn-glycero-3-phospho-N-methylethanolamine + S-adenosyl-L-homocysteine + H(+)</text>
        <dbReference type="Rhea" id="RHEA:11164"/>
        <dbReference type="ChEBI" id="CHEBI:15378"/>
        <dbReference type="ChEBI" id="CHEBI:57856"/>
        <dbReference type="ChEBI" id="CHEBI:59789"/>
        <dbReference type="ChEBI" id="CHEBI:64573"/>
        <dbReference type="ChEBI" id="CHEBI:64612"/>
        <dbReference type="EC" id="2.1.1.17"/>
    </reaction>
</comment>
<evidence type="ECO:0000256" key="8">
    <source>
        <dbReference type="ARBA" id="ARBA00022989"/>
    </source>
</evidence>
<name>A0ABR3GSM2_9PEZI</name>
<evidence type="ECO:0000256" key="11">
    <source>
        <dbReference type="ARBA" id="ARBA00023209"/>
    </source>
</evidence>
<feature type="transmembrane region" description="Helical" evidence="13 14">
    <location>
        <begin position="381"/>
        <end position="402"/>
    </location>
</feature>
<feature type="transmembrane region" description="Helical" evidence="13 14">
    <location>
        <begin position="408"/>
        <end position="433"/>
    </location>
</feature>
<feature type="transmembrane region" description="Helical" evidence="13 14">
    <location>
        <begin position="109"/>
        <end position="130"/>
    </location>
</feature>
<evidence type="ECO:0000256" key="10">
    <source>
        <dbReference type="ARBA" id="ARBA00023136"/>
    </source>
</evidence>
<dbReference type="HAMAP" id="MF_03217">
    <property type="entry name" value="PEMT"/>
    <property type="match status" value="1"/>
</dbReference>
<comment type="similarity">
    <text evidence="13 14">Belongs to the class VI-like SAM-binding methyltransferase superfamily. CHO2 family.</text>
</comment>
<dbReference type="PIRSF" id="PIRSF000383">
    <property type="entry name" value="PEAMT"/>
    <property type="match status" value="1"/>
</dbReference>
<comment type="caution">
    <text evidence="16">The sequence shown here is derived from an EMBL/GenBank/DDBJ whole genome shotgun (WGS) entry which is preliminary data.</text>
</comment>
<evidence type="ECO:0000313" key="17">
    <source>
        <dbReference type="Proteomes" id="UP001447188"/>
    </source>
</evidence>
<organism evidence="16 17">
    <name type="scientific">Discina gigas</name>
    <dbReference type="NCBI Taxonomy" id="1032678"/>
    <lineage>
        <taxon>Eukaryota</taxon>
        <taxon>Fungi</taxon>
        <taxon>Dikarya</taxon>
        <taxon>Ascomycota</taxon>
        <taxon>Pezizomycotina</taxon>
        <taxon>Pezizomycetes</taxon>
        <taxon>Pezizales</taxon>
        <taxon>Discinaceae</taxon>
        <taxon>Discina</taxon>
    </lineage>
</organism>
<feature type="region of interest" description="Disordered" evidence="15">
    <location>
        <begin position="330"/>
        <end position="356"/>
    </location>
</feature>
<evidence type="ECO:0000256" key="3">
    <source>
        <dbReference type="ARBA" id="ARBA00022603"/>
    </source>
</evidence>
<evidence type="ECO:0000256" key="5">
    <source>
        <dbReference type="ARBA" id="ARBA00022691"/>
    </source>
</evidence>
<comment type="pathway">
    <text evidence="13 14">Phospholipid metabolism; phosphatidylcholine biosynthesis.</text>
</comment>
<keyword evidence="7 13" id="KW-0256">Endoplasmic reticulum</keyword>
<feature type="transmembrane region" description="Helical" evidence="13 14">
    <location>
        <begin position="86"/>
        <end position="103"/>
    </location>
</feature>
<evidence type="ECO:0000256" key="2">
    <source>
        <dbReference type="ARBA" id="ARBA00022516"/>
    </source>
</evidence>